<feature type="transmembrane region" description="Helical" evidence="2">
    <location>
        <begin position="344"/>
        <end position="364"/>
    </location>
</feature>
<keyword evidence="3" id="KW-0732">Signal</keyword>
<keyword evidence="2" id="KW-0812">Transmembrane</keyword>
<reference evidence="4 5" key="1">
    <citation type="submission" date="2024-08" db="EMBL/GenBank/DDBJ databases">
        <authorList>
            <person name="Cucini C."/>
            <person name="Frati F."/>
        </authorList>
    </citation>
    <scope>NUCLEOTIDE SEQUENCE [LARGE SCALE GENOMIC DNA]</scope>
</reference>
<protein>
    <submittedName>
        <fullName evidence="4">Uncharacterized protein</fullName>
    </submittedName>
</protein>
<evidence type="ECO:0000256" key="1">
    <source>
        <dbReference type="SAM" id="MobiDB-lite"/>
    </source>
</evidence>
<name>A0ABP1RLC4_9HEXA</name>
<evidence type="ECO:0000313" key="5">
    <source>
        <dbReference type="Proteomes" id="UP001642540"/>
    </source>
</evidence>
<gene>
    <name evidence="4" type="ORF">ODALV1_LOCUS23541</name>
</gene>
<evidence type="ECO:0000313" key="4">
    <source>
        <dbReference type="EMBL" id="CAL8130052.1"/>
    </source>
</evidence>
<accession>A0ABP1RLC4</accession>
<proteinExistence type="predicted"/>
<keyword evidence="2" id="KW-1133">Transmembrane helix</keyword>
<organism evidence="4 5">
    <name type="scientific">Orchesella dallaii</name>
    <dbReference type="NCBI Taxonomy" id="48710"/>
    <lineage>
        <taxon>Eukaryota</taxon>
        <taxon>Metazoa</taxon>
        <taxon>Ecdysozoa</taxon>
        <taxon>Arthropoda</taxon>
        <taxon>Hexapoda</taxon>
        <taxon>Collembola</taxon>
        <taxon>Entomobryomorpha</taxon>
        <taxon>Entomobryoidea</taxon>
        <taxon>Orchesellidae</taxon>
        <taxon>Orchesellinae</taxon>
        <taxon>Orchesella</taxon>
    </lineage>
</organism>
<evidence type="ECO:0000256" key="2">
    <source>
        <dbReference type="SAM" id="Phobius"/>
    </source>
</evidence>
<comment type="caution">
    <text evidence="4">The sequence shown here is derived from an EMBL/GenBank/DDBJ whole genome shotgun (WGS) entry which is preliminary data.</text>
</comment>
<feature type="transmembrane region" description="Helical" evidence="2">
    <location>
        <begin position="371"/>
        <end position="387"/>
    </location>
</feature>
<feature type="chain" id="PRO_5046223902" evidence="3">
    <location>
        <begin position="25"/>
        <end position="665"/>
    </location>
</feature>
<dbReference type="Proteomes" id="UP001642540">
    <property type="component" value="Unassembled WGS sequence"/>
</dbReference>
<feature type="transmembrane region" description="Helical" evidence="2">
    <location>
        <begin position="591"/>
        <end position="609"/>
    </location>
</feature>
<sequence length="665" mass="76160">MFQLITYAMVLTLLVSSMSFGTSGDCPNPTLSKLFPHFNSNWERYVLYFLQNKEYHPDAQISPHHSIKSRILAAEDSEGKPMSRGAYRISNTVDVIITKLQPEFEPQLRRIEYIFKYLVPSRSIILFINENLGERTLIQNLDLTNWRPGLEVFAALKLIVTLPQQSQCSLDGVSVTVICSGYCSSTPRPLADIQKAFLQNDLYSLHHSLFWNANGKVLPALVRDSYQFLKDPKITQVCFTPTVRLNHKCEEGIPTMLTYGEIHNMSMDLKPLDMTNVVKYGVIDVNKGPEQLTHTLAIKSKTPSAHNQLTFMSFGTRSLIYCPRVKNSERYFIEFQIWYEPFPFTVWLLVFSCIIFGIICCLMYHHRLHAVLGKVLCFCAAVFGASHNPRYFIHVAALAFLLSQIYSNGITSIITVGRTPEGFKNVRELLQARYKILVDTELEQKTGEGIYGADFNRLGLSTAGAFEMADRSDIGYLSYLAILKNARYAFSVPTAWSKYYEAVAIGIITEQNWFEGGFTCSVLAETLVRTQSFSLLETENQQWVYVTLQRIRAAGLSHKWDEWSQWQFKLFKRVLDKKFQPKPEFVDRPKILAMQMVWGTLLLVSLIFFCLEKGVLQGANWMSIRGQLRGLRLRIRGNRQRRVTSIKHDNEGTLSKAKPEERNEE</sequence>
<evidence type="ECO:0000256" key="3">
    <source>
        <dbReference type="SAM" id="SignalP"/>
    </source>
</evidence>
<keyword evidence="2" id="KW-0472">Membrane</keyword>
<feature type="transmembrane region" description="Helical" evidence="2">
    <location>
        <begin position="393"/>
        <end position="417"/>
    </location>
</feature>
<feature type="region of interest" description="Disordered" evidence="1">
    <location>
        <begin position="646"/>
        <end position="665"/>
    </location>
</feature>
<dbReference type="EMBL" id="CAXLJM020000081">
    <property type="protein sequence ID" value="CAL8130052.1"/>
    <property type="molecule type" value="Genomic_DNA"/>
</dbReference>
<feature type="signal peptide" evidence="3">
    <location>
        <begin position="1"/>
        <end position="24"/>
    </location>
</feature>
<keyword evidence="5" id="KW-1185">Reference proteome</keyword>